<keyword evidence="1" id="KW-0732">Signal</keyword>
<dbReference type="Proteomes" id="UP001364156">
    <property type="component" value="Chromosome"/>
</dbReference>
<keyword evidence="3" id="KW-1185">Reference proteome</keyword>
<evidence type="ECO:0000313" key="2">
    <source>
        <dbReference type="EMBL" id="WWR46215.1"/>
    </source>
</evidence>
<name>A0ABZ2HLN2_9RHOB</name>
<evidence type="ECO:0000256" key="1">
    <source>
        <dbReference type="SAM" id="SignalP"/>
    </source>
</evidence>
<organism evidence="2 3">
    <name type="scientific">Roseovarius phycicola</name>
    <dbReference type="NCBI Taxonomy" id="3080976"/>
    <lineage>
        <taxon>Bacteria</taxon>
        <taxon>Pseudomonadati</taxon>
        <taxon>Pseudomonadota</taxon>
        <taxon>Alphaproteobacteria</taxon>
        <taxon>Rhodobacterales</taxon>
        <taxon>Roseobacteraceae</taxon>
        <taxon>Roseovarius</taxon>
    </lineage>
</organism>
<feature type="signal peptide" evidence="1">
    <location>
        <begin position="1"/>
        <end position="22"/>
    </location>
</feature>
<dbReference type="EMBL" id="CP146069">
    <property type="protein sequence ID" value="WWR46215.1"/>
    <property type="molecule type" value="Genomic_DNA"/>
</dbReference>
<reference evidence="2 3" key="1">
    <citation type="submission" date="2023-10" db="EMBL/GenBank/DDBJ databases">
        <title>Roseovarius strain S88 nov., isolated from a marine algae.</title>
        <authorList>
            <person name="Lee M.W."/>
            <person name="Lee J.K."/>
            <person name="Kim J.M."/>
            <person name="Choi D.G."/>
            <person name="Baek J.H."/>
            <person name="Bayburt H."/>
            <person name="Jung J.J."/>
            <person name="Han D.M."/>
            <person name="Jeon C.O."/>
        </authorList>
    </citation>
    <scope>NUCLEOTIDE SEQUENCE [LARGE SCALE GENOMIC DNA]</scope>
    <source>
        <strain evidence="2 3">S88</strain>
    </source>
</reference>
<sequence length="81" mass="8829">MSLLKTIPVTALALALALPALAADVKMTGPNNAQVHIKCDSTNCRVKQKTPDTKWRTVENTKGGSRNFNKLKAKYQEAGFN</sequence>
<feature type="chain" id="PRO_5046135154" evidence="1">
    <location>
        <begin position="23"/>
        <end position="81"/>
    </location>
</feature>
<proteinExistence type="predicted"/>
<protein>
    <submittedName>
        <fullName evidence="2">Uncharacterized protein</fullName>
    </submittedName>
</protein>
<dbReference type="RefSeq" id="WP_338549084.1">
    <property type="nucleotide sequence ID" value="NZ_CP146069.1"/>
</dbReference>
<accession>A0ABZ2HLN2</accession>
<gene>
    <name evidence="2" type="ORF">RZ517_15790</name>
</gene>
<evidence type="ECO:0000313" key="3">
    <source>
        <dbReference type="Proteomes" id="UP001364156"/>
    </source>
</evidence>